<evidence type="ECO:0000313" key="3">
    <source>
        <dbReference type="EMBL" id="CAH0369462.1"/>
    </source>
</evidence>
<sequence>MSKLAFDYSKWDNLDTDDSDAEEPKAPIQEDDAQQKGWRPHADPILQVKDLSKFVISYELEAVFDAQAFDKGTPRAKRALRAVLKGNLARLDSTLAWDHDRAEDAFLRDIKPNVSTTECCYILFRTKTWALFVWAPSNHVDADAYTSKALQLREALGGSIRIPNVFSWFKHEDVVLDKSVTDAPALSLSIEQAGGVEGVVPPAERSKGAAVPKNVPDPPAPRSAL</sequence>
<gene>
    <name evidence="2" type="ORF">PCAL00307_LOCUS14485</name>
    <name evidence="3" type="ORF">PECAL_2P25850</name>
</gene>
<proteinExistence type="predicted"/>
<keyword evidence="4" id="KW-1185">Reference proteome</keyword>
<organism evidence="2">
    <name type="scientific">Pelagomonas calceolata</name>
    <dbReference type="NCBI Taxonomy" id="35677"/>
    <lineage>
        <taxon>Eukaryota</taxon>
        <taxon>Sar</taxon>
        <taxon>Stramenopiles</taxon>
        <taxon>Ochrophyta</taxon>
        <taxon>Pelagophyceae</taxon>
        <taxon>Pelagomonadales</taxon>
        <taxon>Pelagomonadaceae</taxon>
        <taxon>Pelagomonas</taxon>
    </lineage>
</organism>
<name>A0A7S4E9Z1_9STRA</name>
<evidence type="ECO:0000256" key="1">
    <source>
        <dbReference type="SAM" id="MobiDB-lite"/>
    </source>
</evidence>
<evidence type="ECO:0000313" key="2">
    <source>
        <dbReference type="EMBL" id="CAE0699049.1"/>
    </source>
</evidence>
<feature type="region of interest" description="Disordered" evidence="1">
    <location>
        <begin position="199"/>
        <end position="225"/>
    </location>
</feature>
<dbReference type="EMBL" id="HBIW01016789">
    <property type="protein sequence ID" value="CAE0699049.1"/>
    <property type="molecule type" value="Transcribed_RNA"/>
</dbReference>
<reference evidence="2" key="1">
    <citation type="submission" date="2021-01" db="EMBL/GenBank/DDBJ databases">
        <authorList>
            <person name="Corre E."/>
            <person name="Pelletier E."/>
            <person name="Niang G."/>
            <person name="Scheremetjew M."/>
            <person name="Finn R."/>
            <person name="Kale V."/>
            <person name="Holt S."/>
            <person name="Cochrane G."/>
            <person name="Meng A."/>
            <person name="Brown T."/>
            <person name="Cohen L."/>
        </authorList>
    </citation>
    <scope>NUCLEOTIDE SEQUENCE</scope>
    <source>
        <strain evidence="2">CCMP1756</strain>
    </source>
</reference>
<dbReference type="Proteomes" id="UP000789595">
    <property type="component" value="Unassembled WGS sequence"/>
</dbReference>
<dbReference type="EMBL" id="CAKKNE010000002">
    <property type="protein sequence ID" value="CAH0369462.1"/>
    <property type="molecule type" value="Genomic_DNA"/>
</dbReference>
<feature type="compositionally biased region" description="Pro residues" evidence="1">
    <location>
        <begin position="215"/>
        <end position="225"/>
    </location>
</feature>
<evidence type="ECO:0000313" key="4">
    <source>
        <dbReference type="Proteomes" id="UP000789595"/>
    </source>
</evidence>
<evidence type="ECO:0008006" key="5">
    <source>
        <dbReference type="Google" id="ProtNLM"/>
    </source>
</evidence>
<feature type="region of interest" description="Disordered" evidence="1">
    <location>
        <begin position="1"/>
        <end position="39"/>
    </location>
</feature>
<protein>
    <recommendedName>
        <fullName evidence="5">ADF-H domain-containing protein</fullName>
    </recommendedName>
</protein>
<accession>A0A7S4E9Z1</accession>
<reference evidence="3" key="2">
    <citation type="submission" date="2021-11" db="EMBL/GenBank/DDBJ databases">
        <authorList>
            <consortium name="Genoscope - CEA"/>
            <person name="William W."/>
        </authorList>
    </citation>
    <scope>NUCLEOTIDE SEQUENCE</scope>
</reference>
<dbReference type="AlphaFoldDB" id="A0A7S4E9Z1"/>